<feature type="transmembrane region" description="Helical" evidence="6">
    <location>
        <begin position="192"/>
        <end position="213"/>
    </location>
</feature>
<evidence type="ECO:0000256" key="1">
    <source>
        <dbReference type="ARBA" id="ARBA00004651"/>
    </source>
</evidence>
<feature type="transmembrane region" description="Helical" evidence="6">
    <location>
        <begin position="243"/>
        <end position="260"/>
    </location>
</feature>
<dbReference type="CDD" id="cd06579">
    <property type="entry name" value="TM_PBP1_transp_AraH_like"/>
    <property type="match status" value="1"/>
</dbReference>
<evidence type="ECO:0000256" key="4">
    <source>
        <dbReference type="ARBA" id="ARBA00022989"/>
    </source>
</evidence>
<evidence type="ECO:0000313" key="7">
    <source>
        <dbReference type="EMBL" id="GHF27440.1"/>
    </source>
</evidence>
<reference evidence="7" key="1">
    <citation type="journal article" date="2014" name="Int. J. Syst. Evol. Microbiol.">
        <title>Complete genome sequence of Corynebacterium casei LMG S-19264T (=DSM 44701T), isolated from a smear-ripened cheese.</title>
        <authorList>
            <consortium name="US DOE Joint Genome Institute (JGI-PGF)"/>
            <person name="Walter F."/>
            <person name="Albersmeier A."/>
            <person name="Kalinowski J."/>
            <person name="Ruckert C."/>
        </authorList>
    </citation>
    <scope>NUCLEOTIDE SEQUENCE</scope>
    <source>
        <strain evidence="7">CGMCC 1.16548</strain>
    </source>
</reference>
<keyword evidence="3 6" id="KW-0812">Transmembrane</keyword>
<comment type="caution">
    <text evidence="7">The sequence shown here is derived from an EMBL/GenBank/DDBJ whole genome shotgun (WGS) entry which is preliminary data.</text>
</comment>
<dbReference type="PANTHER" id="PTHR32196">
    <property type="entry name" value="ABC TRANSPORTER PERMEASE PROTEIN YPHD-RELATED-RELATED"/>
    <property type="match status" value="1"/>
</dbReference>
<dbReference type="Proteomes" id="UP000617531">
    <property type="component" value="Unassembled WGS sequence"/>
</dbReference>
<dbReference type="InterPro" id="IPR001851">
    <property type="entry name" value="ABC_transp_permease"/>
</dbReference>
<keyword evidence="4 6" id="KW-1133">Transmembrane helix</keyword>
<accession>A0A8J3GST3</accession>
<feature type="transmembrane region" description="Helical" evidence="6">
    <location>
        <begin position="298"/>
        <end position="317"/>
    </location>
</feature>
<feature type="transmembrane region" description="Helical" evidence="6">
    <location>
        <begin position="29"/>
        <end position="47"/>
    </location>
</feature>
<feature type="transmembrane region" description="Helical" evidence="6">
    <location>
        <begin position="323"/>
        <end position="343"/>
    </location>
</feature>
<evidence type="ECO:0000256" key="5">
    <source>
        <dbReference type="ARBA" id="ARBA00023136"/>
    </source>
</evidence>
<keyword evidence="5 6" id="KW-0472">Membrane</keyword>
<dbReference type="PANTHER" id="PTHR32196:SF72">
    <property type="entry name" value="RIBOSE IMPORT PERMEASE PROTEIN RBSC"/>
    <property type="match status" value="1"/>
</dbReference>
<evidence type="ECO:0000256" key="6">
    <source>
        <dbReference type="SAM" id="Phobius"/>
    </source>
</evidence>
<keyword evidence="8" id="KW-1185">Reference proteome</keyword>
<dbReference type="RefSeq" id="WP_191284394.1">
    <property type="nucleotide sequence ID" value="NZ_BNAI01000015.1"/>
</dbReference>
<dbReference type="EMBL" id="BNAI01000015">
    <property type="protein sequence ID" value="GHF27440.1"/>
    <property type="molecule type" value="Genomic_DNA"/>
</dbReference>
<organism evidence="7 8">
    <name type="scientific">Pseudolysinimonas yzui</name>
    <dbReference type="NCBI Taxonomy" id="2708254"/>
    <lineage>
        <taxon>Bacteria</taxon>
        <taxon>Bacillati</taxon>
        <taxon>Actinomycetota</taxon>
        <taxon>Actinomycetes</taxon>
        <taxon>Micrococcales</taxon>
        <taxon>Microbacteriaceae</taxon>
        <taxon>Pseudolysinimonas</taxon>
    </lineage>
</organism>
<evidence type="ECO:0000256" key="2">
    <source>
        <dbReference type="ARBA" id="ARBA00022475"/>
    </source>
</evidence>
<evidence type="ECO:0000313" key="8">
    <source>
        <dbReference type="Proteomes" id="UP000617531"/>
    </source>
</evidence>
<feature type="transmembrane region" description="Helical" evidence="6">
    <location>
        <begin position="153"/>
        <end position="172"/>
    </location>
</feature>
<proteinExistence type="predicted"/>
<protein>
    <submittedName>
        <fullName evidence="7">Monosaccharide-transporting ATPase</fullName>
    </submittedName>
</protein>
<keyword evidence="2" id="KW-1003">Cell membrane</keyword>
<evidence type="ECO:0000256" key="3">
    <source>
        <dbReference type="ARBA" id="ARBA00022692"/>
    </source>
</evidence>
<feature type="transmembrane region" description="Helical" evidence="6">
    <location>
        <begin position="272"/>
        <end position="291"/>
    </location>
</feature>
<comment type="subcellular location">
    <subcellularLocation>
        <location evidence="1">Cell membrane</location>
        <topology evidence="1">Multi-pass membrane protein</topology>
    </subcellularLocation>
</comment>
<dbReference type="GO" id="GO:0005886">
    <property type="term" value="C:plasma membrane"/>
    <property type="evidence" value="ECO:0007669"/>
    <property type="project" value="UniProtKB-SubCell"/>
</dbReference>
<feature type="transmembrane region" description="Helical" evidence="6">
    <location>
        <begin position="68"/>
        <end position="101"/>
    </location>
</feature>
<gene>
    <name evidence="7" type="ORF">GCM10011600_30360</name>
</gene>
<dbReference type="GO" id="GO:0022857">
    <property type="term" value="F:transmembrane transporter activity"/>
    <property type="evidence" value="ECO:0007669"/>
    <property type="project" value="InterPro"/>
</dbReference>
<feature type="transmembrane region" description="Helical" evidence="6">
    <location>
        <begin position="121"/>
        <end position="146"/>
    </location>
</feature>
<name>A0A8J3GST3_9MICO</name>
<reference evidence="7" key="2">
    <citation type="submission" date="2020-09" db="EMBL/GenBank/DDBJ databases">
        <authorList>
            <person name="Sun Q."/>
            <person name="Zhou Y."/>
        </authorList>
    </citation>
    <scope>NUCLEOTIDE SEQUENCE</scope>
    <source>
        <strain evidence="7">CGMCC 1.16548</strain>
    </source>
</reference>
<dbReference type="AlphaFoldDB" id="A0A8J3GST3"/>
<dbReference type="Pfam" id="PF02653">
    <property type="entry name" value="BPD_transp_2"/>
    <property type="match status" value="1"/>
</dbReference>
<sequence length="354" mass="36135">MSTSPITQGIDDRAIGAVHPVVRWVRTRAAWILLFDIALFALFTALSRNHVFFSAANAESLLISVSQILLLALGLAMMLGAGIFDLSLGANLVLSSVVGALVMKSFQAVPGDASSYHDIPLAAVAGFLACVGTGIVFGLVNGLLIAVGKINSLIATLGTLGIGTGIALLIAGGSDVSGMPTALQLAIGLNTIGIVPIPAIAAIAVAILLWVVVRFTRYGMRTQAIGSSRVAAERSGIRVRAHLLSLTVLGGGLAGMAGFIDLARFGSTALQGHANDALGAVTAAVIGGTLLEGGRISIWGAVWGAALAIILRTGLVILGVSAFWQLIVVGAVLLIAVLLDRVAAVRRTRSARAD</sequence>